<dbReference type="eggNOG" id="arCOG11959">
    <property type="taxonomic scope" value="Archaea"/>
</dbReference>
<dbReference type="STRING" id="1324957.K933_13409"/>
<comment type="caution">
    <text evidence="2">The sequence shown here is derived from an EMBL/GenBank/DDBJ whole genome shotgun (WGS) entry which is preliminary data.</text>
</comment>
<feature type="transmembrane region" description="Helical" evidence="1">
    <location>
        <begin position="85"/>
        <end position="104"/>
    </location>
</feature>
<dbReference type="EMBL" id="ASGZ01000056">
    <property type="protein sequence ID" value="ESP87584.1"/>
    <property type="molecule type" value="Genomic_DNA"/>
</dbReference>
<organism evidence="2 3">
    <name type="scientific">Candidatus Halobonum tyrrellensis G22</name>
    <dbReference type="NCBI Taxonomy" id="1324957"/>
    <lineage>
        <taxon>Archaea</taxon>
        <taxon>Methanobacteriati</taxon>
        <taxon>Methanobacteriota</taxon>
        <taxon>Stenosarchaea group</taxon>
        <taxon>Halobacteria</taxon>
        <taxon>Halobacteriales</taxon>
        <taxon>Haloferacaceae</taxon>
        <taxon>Candidatus Halobonum</taxon>
    </lineage>
</organism>
<keyword evidence="1" id="KW-0812">Transmembrane</keyword>
<keyword evidence="3" id="KW-1185">Reference proteome</keyword>
<gene>
    <name evidence="2" type="ORF">K933_13409</name>
</gene>
<dbReference type="OrthoDB" id="307743at2157"/>
<dbReference type="RefSeq" id="WP_023395256.1">
    <property type="nucleotide sequence ID" value="NZ_ASGZ01000056.1"/>
</dbReference>
<protein>
    <submittedName>
        <fullName evidence="2">Uncharacterized protein</fullName>
    </submittedName>
</protein>
<dbReference type="Proteomes" id="UP000017840">
    <property type="component" value="Unassembled WGS sequence"/>
</dbReference>
<reference evidence="2 3" key="1">
    <citation type="journal article" date="2013" name="Genome Announc.">
        <title>Draft Genome Sequence of 'Candidatus Halobonum tyrrellensis' Strain G22, Isolated from the Hypersaline Waters of Lake Tyrrell, Australia.</title>
        <authorList>
            <person name="Ugalde J.A."/>
            <person name="Narasingarao P."/>
            <person name="Kuo S."/>
            <person name="Podell S."/>
            <person name="Allen E.E."/>
        </authorList>
    </citation>
    <scope>NUCLEOTIDE SEQUENCE [LARGE SCALE GENOMIC DNA]</scope>
    <source>
        <strain evidence="2 3">G22</strain>
    </source>
</reference>
<proteinExistence type="predicted"/>
<keyword evidence="1" id="KW-0472">Membrane</keyword>
<dbReference type="AlphaFoldDB" id="V4HI39"/>
<evidence type="ECO:0000256" key="1">
    <source>
        <dbReference type="SAM" id="Phobius"/>
    </source>
</evidence>
<keyword evidence="1" id="KW-1133">Transmembrane helix</keyword>
<name>V4HI39_9EURY</name>
<accession>V4HI39</accession>
<evidence type="ECO:0000313" key="3">
    <source>
        <dbReference type="Proteomes" id="UP000017840"/>
    </source>
</evidence>
<sequence>MSLAIAHFAVGLLCTALLLAAVAPRLVRSPTLLAFGGLWGMLPDAYWVSPVGLEFIHSVHVSPWANLFWFHGYLDRIDPADTNTFAAEMLALLVVSLPLIELFVRWRLGEFGSRSGLMEVPESKRRSD</sequence>
<evidence type="ECO:0000313" key="2">
    <source>
        <dbReference type="EMBL" id="ESP87584.1"/>
    </source>
</evidence>